<dbReference type="Pfam" id="PF07146">
    <property type="entry name" value="DUF1389"/>
    <property type="match status" value="1"/>
</dbReference>
<accession>Q823H6</accession>
<reference evidence="2 3" key="1">
    <citation type="journal article" date="2003" name="Nucleic Acids Res.">
        <title>Genome sequence of Chlamydophila caviae (Chlamydia psittaci GPIC): examining the role of niche-specific genes in the evolution of the Chlamydiaceae.</title>
        <authorList>
            <person name="Read T.D."/>
            <person name="Myers G.S.A."/>
            <person name="Brunham R.C."/>
            <person name="Nelson W.C."/>
            <person name="Paulsen I.T."/>
            <person name="Heidelberg J.F."/>
            <person name="Holtzapple E.K."/>
            <person name="Khouri H.M."/>
            <person name="Federova N.B."/>
            <person name="Carty H.A."/>
            <person name="Umayam L.A."/>
            <person name="Haft D.H."/>
            <person name="Peterson J.D."/>
            <person name="Beanan M.J."/>
            <person name="White O."/>
            <person name="Salzberg S.L."/>
            <person name="Hsia R.-C."/>
            <person name="McClarty G."/>
            <person name="Rank R.G."/>
            <person name="Bavoil P.M."/>
            <person name="Fraser C.M."/>
        </authorList>
    </citation>
    <scope>NUCLEOTIDE SEQUENCE [LARGE SCALE GENOMIC DNA]</scope>
    <source>
        <strain evidence="3">ATCC VR-813 / DSM 19441 / 03DC25 / GPIC</strain>
    </source>
</reference>
<name>Q823H6_CHLCV</name>
<dbReference type="OrthoDB" id="17520at2"/>
<evidence type="ECO:0000313" key="2">
    <source>
        <dbReference type="EMBL" id="AAP05180.1"/>
    </source>
</evidence>
<gene>
    <name evidence="2" type="ordered locus">CCA_00434</name>
</gene>
<feature type="transmembrane region" description="Helical" evidence="1">
    <location>
        <begin position="32"/>
        <end position="53"/>
    </location>
</feature>
<dbReference type="InterPro" id="IPR010792">
    <property type="entry name" value="DUF1389"/>
</dbReference>
<sequence length="451" mass="52136">MKAANLFAHQTLPKQEVVCRYMQSKRPTISQTIVLIVLSVLCIVSGLISLLILPLSINLTISLLLGGLGWCILSFVTAQLIIKYSQPKNTHIPLGFRQVIKSKFSKVFFDLVTTQDLNIITFRELVTSVCNFREFENSSIRNNLDKLSSQLREAIIAFGVDNLDREINNQDIFNLDKLLIENCPLYWMQRFIELGSSEVLEGNEIRQDWQYSGDYWFSELGLIHQSSDNSLKPQTIFNLHLYGIVQEVSESEYSCLMNHARNGHWNHQAIEAIVDRLLIVCQGDYSRYINEKDQDKISNELRIEFTEEGVRNLLLCMCLHGLSWEQLQLIRSTPISSWQFLFWIDRSTPEGGMRSLARGFLGDFIDESHPNYEPGIALSTYSEYKNITQYRKCINQNENNAFRHICCYFNHRMRFHEKIVNIDALLNNVINARRYTVDLETGSRAEIPADI</sequence>
<organism evidence="2 3">
    <name type="scientific">Chlamydia caviae (strain ATCC VR-813 / DSM 19441 / 03DC25 / GPIC)</name>
    <name type="common">Chlamydophila caviae</name>
    <dbReference type="NCBI Taxonomy" id="227941"/>
    <lineage>
        <taxon>Bacteria</taxon>
        <taxon>Pseudomonadati</taxon>
        <taxon>Chlamydiota</taxon>
        <taxon>Chlamydiia</taxon>
        <taxon>Chlamydiales</taxon>
        <taxon>Chlamydiaceae</taxon>
        <taxon>Chlamydia/Chlamydophila group</taxon>
        <taxon>Chlamydia</taxon>
    </lineage>
</organism>
<keyword evidence="1" id="KW-1133">Transmembrane helix</keyword>
<dbReference type="RefSeq" id="WP_011006396.1">
    <property type="nucleotide sequence ID" value="NC_003361.3"/>
</dbReference>
<dbReference type="EMBL" id="AE015925">
    <property type="protein sequence ID" value="AAP05180.1"/>
    <property type="molecule type" value="Genomic_DNA"/>
</dbReference>
<keyword evidence="3" id="KW-1185">Reference proteome</keyword>
<evidence type="ECO:0000256" key="1">
    <source>
        <dbReference type="SAM" id="Phobius"/>
    </source>
</evidence>
<protein>
    <submittedName>
        <fullName evidence="2">Uncharacterized protein</fullName>
    </submittedName>
</protein>
<dbReference type="AlphaFoldDB" id="Q823H6"/>
<dbReference type="HOGENOM" id="CLU_036378_1_0_0"/>
<dbReference type="KEGG" id="cca:CCA_00434"/>
<proteinExistence type="predicted"/>
<keyword evidence="1" id="KW-0472">Membrane</keyword>
<feature type="transmembrane region" description="Helical" evidence="1">
    <location>
        <begin position="59"/>
        <end position="82"/>
    </location>
</feature>
<keyword evidence="1" id="KW-0812">Transmembrane</keyword>
<dbReference type="Proteomes" id="UP000002193">
    <property type="component" value="Chromosome"/>
</dbReference>
<evidence type="ECO:0000313" key="3">
    <source>
        <dbReference type="Proteomes" id="UP000002193"/>
    </source>
</evidence>